<dbReference type="CDD" id="cd00448">
    <property type="entry name" value="YjgF_YER057c_UK114_family"/>
    <property type="match status" value="1"/>
</dbReference>
<dbReference type="Gene3D" id="3.30.1330.40">
    <property type="entry name" value="RutC-like"/>
    <property type="match status" value="1"/>
</dbReference>
<accession>A0A537J7H9</accession>
<dbReference type="Proteomes" id="UP000320048">
    <property type="component" value="Unassembled WGS sequence"/>
</dbReference>
<dbReference type="PANTHER" id="PTHR11803:SF58">
    <property type="entry name" value="PROTEIN HMF1-RELATED"/>
    <property type="match status" value="1"/>
</dbReference>
<dbReference type="InterPro" id="IPR006175">
    <property type="entry name" value="YjgF/YER057c/UK114"/>
</dbReference>
<name>A0A537J7H9_9BACT</name>
<evidence type="ECO:0000256" key="1">
    <source>
        <dbReference type="ARBA" id="ARBA00010552"/>
    </source>
</evidence>
<dbReference type="PROSITE" id="PS01094">
    <property type="entry name" value="UPF0076"/>
    <property type="match status" value="1"/>
</dbReference>
<dbReference type="AlphaFoldDB" id="A0A537J7H9"/>
<comment type="caution">
    <text evidence="2">The sequence shown here is derived from an EMBL/GenBank/DDBJ whole genome shotgun (WGS) entry which is preliminary data.</text>
</comment>
<comment type="similarity">
    <text evidence="1">Belongs to the RutC family.</text>
</comment>
<dbReference type="Pfam" id="PF01042">
    <property type="entry name" value="Ribonuc_L-PSP"/>
    <property type="match status" value="1"/>
</dbReference>
<proteinExistence type="inferred from homology"/>
<evidence type="ECO:0000313" key="3">
    <source>
        <dbReference type="Proteomes" id="UP000320048"/>
    </source>
</evidence>
<dbReference type="InterPro" id="IPR019897">
    <property type="entry name" value="RidA_CS"/>
</dbReference>
<protein>
    <submittedName>
        <fullName evidence="2">RidA family protein</fullName>
    </submittedName>
</protein>
<dbReference type="GO" id="GO:0005829">
    <property type="term" value="C:cytosol"/>
    <property type="evidence" value="ECO:0007669"/>
    <property type="project" value="TreeGrafter"/>
</dbReference>
<dbReference type="InterPro" id="IPR035959">
    <property type="entry name" value="RutC-like_sf"/>
</dbReference>
<sequence>MKQVIHAGSAPEEMPFVPGMSVRGGRTVYLSGATAFPLYHKHPHDEEELRPPESIGAQTQVALNNLRLVLEAAGGRLTDIVKVTIFNTEMEHQDEVNRVYQKFFGGHRPARSHVGVSRLVGRGLKIEIEAVAVIDD</sequence>
<dbReference type="EMBL" id="VBAO01000280">
    <property type="protein sequence ID" value="TMI79508.1"/>
    <property type="molecule type" value="Genomic_DNA"/>
</dbReference>
<dbReference type="PANTHER" id="PTHR11803">
    <property type="entry name" value="2-IMINOBUTANOATE/2-IMINOPROPANOATE DEAMINASE RIDA"/>
    <property type="match status" value="1"/>
</dbReference>
<gene>
    <name evidence="2" type="ORF">E6H04_10455</name>
</gene>
<dbReference type="GO" id="GO:0019239">
    <property type="term" value="F:deaminase activity"/>
    <property type="evidence" value="ECO:0007669"/>
    <property type="project" value="TreeGrafter"/>
</dbReference>
<organism evidence="2 3">
    <name type="scientific">Candidatus Segetimicrobium genomatis</name>
    <dbReference type="NCBI Taxonomy" id="2569760"/>
    <lineage>
        <taxon>Bacteria</taxon>
        <taxon>Bacillati</taxon>
        <taxon>Candidatus Sysuimicrobiota</taxon>
        <taxon>Candidatus Sysuimicrobiia</taxon>
        <taxon>Candidatus Sysuimicrobiales</taxon>
        <taxon>Candidatus Segetimicrobiaceae</taxon>
        <taxon>Candidatus Segetimicrobium</taxon>
    </lineage>
</organism>
<evidence type="ECO:0000313" key="2">
    <source>
        <dbReference type="EMBL" id="TMI79508.1"/>
    </source>
</evidence>
<reference evidence="2 3" key="1">
    <citation type="journal article" date="2019" name="Nat. Microbiol.">
        <title>Mediterranean grassland soil C-N compound turnover is dependent on rainfall and depth, and is mediated by genomically divergent microorganisms.</title>
        <authorList>
            <person name="Diamond S."/>
            <person name="Andeer P.F."/>
            <person name="Li Z."/>
            <person name="Crits-Christoph A."/>
            <person name="Burstein D."/>
            <person name="Anantharaman K."/>
            <person name="Lane K.R."/>
            <person name="Thomas B.C."/>
            <person name="Pan C."/>
            <person name="Northen T.R."/>
            <person name="Banfield J.F."/>
        </authorList>
    </citation>
    <scope>NUCLEOTIDE SEQUENCE [LARGE SCALE GENOMIC DNA]</scope>
    <source>
        <strain evidence="2">NP_7</strain>
    </source>
</reference>
<dbReference type="SUPFAM" id="SSF55298">
    <property type="entry name" value="YjgF-like"/>
    <property type="match status" value="1"/>
</dbReference>